<dbReference type="OrthoDB" id="9812921at2"/>
<dbReference type="SUPFAM" id="SSF53474">
    <property type="entry name" value="alpha/beta-Hydrolases"/>
    <property type="match status" value="1"/>
</dbReference>
<name>A0A4P6JLU3_KTERU</name>
<dbReference type="Proteomes" id="UP000290365">
    <property type="component" value="Chromosome"/>
</dbReference>
<dbReference type="InterPro" id="IPR000073">
    <property type="entry name" value="AB_hydrolase_1"/>
</dbReference>
<comment type="similarity">
    <text evidence="1">Belongs to the AB hydrolase superfamily. FUS2 hydrolase family.</text>
</comment>
<dbReference type="Pfam" id="PF12697">
    <property type="entry name" value="Abhydrolase_6"/>
    <property type="match status" value="1"/>
</dbReference>
<dbReference type="PANTHER" id="PTHR22946">
    <property type="entry name" value="DIENELACTONE HYDROLASE DOMAIN-CONTAINING PROTEIN-RELATED"/>
    <property type="match status" value="1"/>
</dbReference>
<feature type="domain" description="AB hydrolase-1" evidence="2">
    <location>
        <begin position="170"/>
        <end position="368"/>
    </location>
</feature>
<dbReference type="GO" id="GO:0016787">
    <property type="term" value="F:hydrolase activity"/>
    <property type="evidence" value="ECO:0007669"/>
    <property type="project" value="UniProtKB-KW"/>
</dbReference>
<dbReference type="Gene3D" id="3.40.50.1820">
    <property type="entry name" value="alpha/beta hydrolase"/>
    <property type="match status" value="1"/>
</dbReference>
<dbReference type="PANTHER" id="PTHR22946:SF12">
    <property type="entry name" value="CONIDIAL PIGMENT BIOSYNTHESIS PROTEIN AYG1 (AFU_ORTHOLOGUE AFUA_2G17550)"/>
    <property type="match status" value="1"/>
</dbReference>
<dbReference type="RefSeq" id="WP_129886649.1">
    <property type="nucleotide sequence ID" value="NZ_CP035758.1"/>
</dbReference>
<dbReference type="EMBL" id="CP035758">
    <property type="protein sequence ID" value="QBD76053.1"/>
    <property type="molecule type" value="Genomic_DNA"/>
</dbReference>
<evidence type="ECO:0000313" key="3">
    <source>
        <dbReference type="EMBL" id="QBD76053.1"/>
    </source>
</evidence>
<keyword evidence="3" id="KW-0378">Hydrolase</keyword>
<reference evidence="3 4" key="1">
    <citation type="submission" date="2019-01" db="EMBL/GenBank/DDBJ databases">
        <title>Ktedonosporobacter rubrisoli SCAWS-G2.</title>
        <authorList>
            <person name="Huang Y."/>
            <person name="Yan B."/>
        </authorList>
    </citation>
    <scope>NUCLEOTIDE SEQUENCE [LARGE SCALE GENOMIC DNA]</scope>
    <source>
        <strain evidence="3 4">SCAWS-G2</strain>
    </source>
</reference>
<protein>
    <submittedName>
        <fullName evidence="3">Alpha/beta fold hydrolase</fullName>
    </submittedName>
</protein>
<dbReference type="KEGG" id="kbs:EPA93_08555"/>
<dbReference type="InterPro" id="IPR029058">
    <property type="entry name" value="AB_hydrolase_fold"/>
</dbReference>
<dbReference type="AlphaFoldDB" id="A0A4P6JLU3"/>
<dbReference type="InterPro" id="IPR050261">
    <property type="entry name" value="FrsA_esterase"/>
</dbReference>
<evidence type="ECO:0000256" key="1">
    <source>
        <dbReference type="ARBA" id="ARBA00038115"/>
    </source>
</evidence>
<accession>A0A4P6JLU3</accession>
<evidence type="ECO:0000259" key="2">
    <source>
        <dbReference type="Pfam" id="PF12697"/>
    </source>
</evidence>
<organism evidence="3 4">
    <name type="scientific">Ktedonosporobacter rubrisoli</name>
    <dbReference type="NCBI Taxonomy" id="2509675"/>
    <lineage>
        <taxon>Bacteria</taxon>
        <taxon>Bacillati</taxon>
        <taxon>Chloroflexota</taxon>
        <taxon>Ktedonobacteria</taxon>
        <taxon>Ktedonobacterales</taxon>
        <taxon>Ktedonosporobacteraceae</taxon>
        <taxon>Ktedonosporobacter</taxon>
    </lineage>
</organism>
<dbReference type="Gene3D" id="1.20.1440.110">
    <property type="entry name" value="acylaminoacyl peptidase"/>
    <property type="match status" value="1"/>
</dbReference>
<sequence>MKLVFKNETFSFEFLRVLGSSIYGGADISECFTTAARIKDKDFESWYQEWSATAARIERLADDCLERGHGVSAREAYLRACNYYRSAEFFLHIEPDDPRAAETYAKSLRCFRQALPLLPFPGEEVRIPYEGTTLPGYFFRADASHEPRPTLIWHTGYDGTAEEIYIAHAQPFLQRGYNCLIFEGPGQGQAIRLQGLPFRPDWEKVVTPVVDYALSRSEVDPRRLALFGLSLGGYLAPRAAAYEHRLAACIAVDGLFSFSPAAAEQLEGQTEQQATERFEQLAQEPGMRWAIGQAVFTMQVTSPGDFRQKMAAYTMAGRADKITCPTLVCEAEKDHFFPGQPRKLYDALTCPKTFMRFTAAEGGEEHGHAGALALANQRIADWLDETLSHNA</sequence>
<gene>
    <name evidence="3" type="ORF">EPA93_08555</name>
</gene>
<evidence type="ECO:0000313" key="4">
    <source>
        <dbReference type="Proteomes" id="UP000290365"/>
    </source>
</evidence>
<keyword evidence="4" id="KW-1185">Reference proteome</keyword>
<proteinExistence type="inferred from homology"/>